<dbReference type="InterPro" id="IPR020084">
    <property type="entry name" value="NUDIX_hydrolase_CS"/>
</dbReference>
<dbReference type="PROSITE" id="PS51462">
    <property type="entry name" value="NUDIX"/>
    <property type="match status" value="1"/>
</dbReference>
<comment type="similarity">
    <text evidence="2">Belongs to the Nudix hydrolase family.</text>
</comment>
<dbReference type="InterPro" id="IPR000086">
    <property type="entry name" value="NUDIX_hydrolase_dom"/>
</dbReference>
<dbReference type="EMBL" id="QUMS01000001">
    <property type="protein sequence ID" value="REG10926.1"/>
    <property type="molecule type" value="Genomic_DNA"/>
</dbReference>
<comment type="caution">
    <text evidence="7">The sequence shown here is derived from an EMBL/GenBank/DDBJ whole genome shotgun (WGS) entry which is preliminary data.</text>
</comment>
<name>A0A3E0AGY1_9CHLR</name>
<keyword evidence="5" id="KW-0460">Magnesium</keyword>
<accession>A0A3E0AGY1</accession>
<keyword evidence="4" id="KW-0378">Hydrolase</keyword>
<dbReference type="PANTHER" id="PTHR43758">
    <property type="entry name" value="7,8-DIHYDRO-8-OXOGUANINE TRIPHOSPHATASE"/>
    <property type="match status" value="1"/>
</dbReference>
<evidence type="ECO:0000256" key="3">
    <source>
        <dbReference type="ARBA" id="ARBA00022723"/>
    </source>
</evidence>
<organism evidence="7 8">
    <name type="scientific">Pelolinea submarina</name>
    <dbReference type="NCBI Taxonomy" id="913107"/>
    <lineage>
        <taxon>Bacteria</taxon>
        <taxon>Bacillati</taxon>
        <taxon>Chloroflexota</taxon>
        <taxon>Anaerolineae</taxon>
        <taxon>Anaerolineales</taxon>
        <taxon>Anaerolineaceae</taxon>
        <taxon>Pelolinea</taxon>
    </lineage>
</organism>
<reference evidence="7 8" key="1">
    <citation type="submission" date="2018-08" db="EMBL/GenBank/DDBJ databases">
        <title>Genomic Encyclopedia of Type Strains, Phase IV (KMG-IV): sequencing the most valuable type-strain genomes for metagenomic binning, comparative biology and taxonomic classification.</title>
        <authorList>
            <person name="Goeker M."/>
        </authorList>
    </citation>
    <scope>NUCLEOTIDE SEQUENCE [LARGE SCALE GENOMIC DNA]</scope>
    <source>
        <strain evidence="7 8">DSM 23923</strain>
    </source>
</reference>
<sequence length="189" mass="21733">MEFLHCLFFVGRAGIIVKQKGAALEDYNINIIRQRYQMVPRTLIFIQKGDDLLMLSKVKSTSFGFGKINGVGGHMEQSEEPFEAARREILEETGLEVRQLDLAAILFIDIHDTPGIEVFVFKGQYSSGEVRDSEEGHLEWMSREAIDQYEKKVKDLPFLIKVIDEHKANTPPAMIKYLYDENGEMRIVY</sequence>
<dbReference type="SUPFAM" id="SSF55811">
    <property type="entry name" value="Nudix"/>
    <property type="match status" value="1"/>
</dbReference>
<dbReference type="AlphaFoldDB" id="A0A3E0AGY1"/>
<dbReference type="InterPro" id="IPR015797">
    <property type="entry name" value="NUDIX_hydrolase-like_dom_sf"/>
</dbReference>
<evidence type="ECO:0000256" key="2">
    <source>
        <dbReference type="ARBA" id="ARBA00005582"/>
    </source>
</evidence>
<protein>
    <submittedName>
        <fullName evidence="7">8-oxo-dGTP diphosphatase</fullName>
    </submittedName>
</protein>
<evidence type="ECO:0000313" key="8">
    <source>
        <dbReference type="Proteomes" id="UP000256388"/>
    </source>
</evidence>
<dbReference type="Proteomes" id="UP000256388">
    <property type="component" value="Unassembled WGS sequence"/>
</dbReference>
<comment type="cofactor">
    <cofactor evidence="1">
        <name>Mg(2+)</name>
        <dbReference type="ChEBI" id="CHEBI:18420"/>
    </cofactor>
</comment>
<evidence type="ECO:0000256" key="5">
    <source>
        <dbReference type="ARBA" id="ARBA00022842"/>
    </source>
</evidence>
<feature type="domain" description="Nudix hydrolase" evidence="6">
    <location>
        <begin position="35"/>
        <end position="164"/>
    </location>
</feature>
<proteinExistence type="inferred from homology"/>
<dbReference type="PROSITE" id="PS00893">
    <property type="entry name" value="NUDIX_BOX"/>
    <property type="match status" value="1"/>
</dbReference>
<dbReference type="GO" id="GO:0005737">
    <property type="term" value="C:cytoplasm"/>
    <property type="evidence" value="ECO:0007669"/>
    <property type="project" value="TreeGrafter"/>
</dbReference>
<evidence type="ECO:0000256" key="4">
    <source>
        <dbReference type="ARBA" id="ARBA00022801"/>
    </source>
</evidence>
<dbReference type="Gene3D" id="3.90.79.10">
    <property type="entry name" value="Nucleoside Triphosphate Pyrophosphohydrolase"/>
    <property type="match status" value="1"/>
</dbReference>
<evidence type="ECO:0000259" key="6">
    <source>
        <dbReference type="PROSITE" id="PS51462"/>
    </source>
</evidence>
<dbReference type="Pfam" id="PF00293">
    <property type="entry name" value="NUDIX"/>
    <property type="match status" value="1"/>
</dbReference>
<dbReference type="GO" id="GO:0016818">
    <property type="term" value="F:hydrolase activity, acting on acid anhydrides, in phosphorus-containing anhydrides"/>
    <property type="evidence" value="ECO:0007669"/>
    <property type="project" value="TreeGrafter"/>
</dbReference>
<evidence type="ECO:0000313" key="7">
    <source>
        <dbReference type="EMBL" id="REG10926.1"/>
    </source>
</evidence>
<keyword evidence="3" id="KW-0479">Metal-binding</keyword>
<evidence type="ECO:0000256" key="1">
    <source>
        <dbReference type="ARBA" id="ARBA00001946"/>
    </source>
</evidence>
<gene>
    <name evidence="7" type="ORF">DFR64_0795</name>
</gene>
<dbReference type="GO" id="GO:0046872">
    <property type="term" value="F:metal ion binding"/>
    <property type="evidence" value="ECO:0007669"/>
    <property type="project" value="UniProtKB-KW"/>
</dbReference>
<keyword evidence="8" id="KW-1185">Reference proteome</keyword>
<dbReference type="PANTHER" id="PTHR43758:SF2">
    <property type="entry name" value="OXIDIZED PURINE NUCLEOSIDE TRIPHOSPHATE HYDROLASE"/>
    <property type="match status" value="1"/>
</dbReference>